<reference evidence="1 2" key="2">
    <citation type="journal article" date="2022" name="Mol. Ecol. Resour.">
        <title>The genomes of chicory, endive, great burdock and yacon provide insights into Asteraceae paleo-polyploidization history and plant inulin production.</title>
        <authorList>
            <person name="Fan W."/>
            <person name="Wang S."/>
            <person name="Wang H."/>
            <person name="Wang A."/>
            <person name="Jiang F."/>
            <person name="Liu H."/>
            <person name="Zhao H."/>
            <person name="Xu D."/>
            <person name="Zhang Y."/>
        </authorList>
    </citation>
    <scope>NUCLEOTIDE SEQUENCE [LARGE SCALE GENOMIC DNA]</scope>
    <source>
        <strain evidence="2">cv. Yunnan</strain>
        <tissue evidence="1">Leaves</tissue>
    </source>
</reference>
<evidence type="ECO:0000313" key="1">
    <source>
        <dbReference type="EMBL" id="KAI3731864.1"/>
    </source>
</evidence>
<evidence type="ECO:0000313" key="2">
    <source>
        <dbReference type="Proteomes" id="UP001056120"/>
    </source>
</evidence>
<keyword evidence="2" id="KW-1185">Reference proteome</keyword>
<sequence>MGNCEEAKDCKPEVTSSPPAEQQQTSHVYSDWASMQAYYGPRMDVPPYFSTAVASGHPPPPYMWGPLPHMMPPYTAIYPHPHGGVYAHPGVTVAGNPNPTPIPIDSPAKSSGNSDRGLIKKLKRTDELTMSIGNNNGISSSRETEGSSEGSDGSTSCKNGQKRIRGGSSTSSEVGKTEKSDANGVSKKVTGVKILGKEVGAVISGDSGTELELNKSPEAANMGIVSSTLVFQNERELKKEKRKQSNRESARRSRLRKQAEAEELGARVESLSSENLKLKSEINQLTVNSANLKLQNAKLLEKLKKVQLEQPTEDPRSDNKGSSLSTANLLSRVDNRSGSVAGDATGSGSSSGSGAPLRQLLDASPRADAVAAG</sequence>
<reference evidence="2" key="1">
    <citation type="journal article" date="2022" name="Mol. Ecol. Resour.">
        <title>The genomes of chicory, endive, great burdock and yacon provide insights into Asteraceae palaeo-polyploidization history and plant inulin production.</title>
        <authorList>
            <person name="Fan W."/>
            <person name="Wang S."/>
            <person name="Wang H."/>
            <person name="Wang A."/>
            <person name="Jiang F."/>
            <person name="Liu H."/>
            <person name="Zhao H."/>
            <person name="Xu D."/>
            <person name="Zhang Y."/>
        </authorList>
    </citation>
    <scope>NUCLEOTIDE SEQUENCE [LARGE SCALE GENOMIC DNA]</scope>
    <source>
        <strain evidence="2">cv. Yunnan</strain>
    </source>
</reference>
<dbReference type="Proteomes" id="UP001056120">
    <property type="component" value="Linkage Group LG21"/>
</dbReference>
<protein>
    <submittedName>
        <fullName evidence="1">Uncharacterized protein</fullName>
    </submittedName>
</protein>
<comment type="caution">
    <text evidence="1">The sequence shown here is derived from an EMBL/GenBank/DDBJ whole genome shotgun (WGS) entry which is preliminary data.</text>
</comment>
<proteinExistence type="predicted"/>
<gene>
    <name evidence="1" type="ORF">L1987_63056</name>
</gene>
<name>A0ACB9CC69_9ASTR</name>
<dbReference type="EMBL" id="CM042038">
    <property type="protein sequence ID" value="KAI3731864.1"/>
    <property type="molecule type" value="Genomic_DNA"/>
</dbReference>
<organism evidence="1 2">
    <name type="scientific">Smallanthus sonchifolius</name>
    <dbReference type="NCBI Taxonomy" id="185202"/>
    <lineage>
        <taxon>Eukaryota</taxon>
        <taxon>Viridiplantae</taxon>
        <taxon>Streptophyta</taxon>
        <taxon>Embryophyta</taxon>
        <taxon>Tracheophyta</taxon>
        <taxon>Spermatophyta</taxon>
        <taxon>Magnoliopsida</taxon>
        <taxon>eudicotyledons</taxon>
        <taxon>Gunneridae</taxon>
        <taxon>Pentapetalae</taxon>
        <taxon>asterids</taxon>
        <taxon>campanulids</taxon>
        <taxon>Asterales</taxon>
        <taxon>Asteraceae</taxon>
        <taxon>Asteroideae</taxon>
        <taxon>Heliantheae alliance</taxon>
        <taxon>Millerieae</taxon>
        <taxon>Smallanthus</taxon>
    </lineage>
</organism>
<accession>A0ACB9CC69</accession>